<feature type="transmembrane region" description="Helical" evidence="1">
    <location>
        <begin position="40"/>
        <end position="56"/>
    </location>
</feature>
<proteinExistence type="predicted"/>
<evidence type="ECO:0000313" key="4">
    <source>
        <dbReference type="Proteomes" id="UP000237662"/>
    </source>
</evidence>
<keyword evidence="1" id="KW-0472">Membrane</keyword>
<feature type="signal peptide" evidence="2">
    <location>
        <begin position="1"/>
        <end position="21"/>
    </location>
</feature>
<name>A0A2S6I0G1_9BACT</name>
<reference evidence="3 4" key="1">
    <citation type="submission" date="2018-02" db="EMBL/GenBank/DDBJ databases">
        <title>Genomic Encyclopedia of Archaeal and Bacterial Type Strains, Phase II (KMG-II): from individual species to whole genera.</title>
        <authorList>
            <person name="Goeker M."/>
        </authorList>
    </citation>
    <scope>NUCLEOTIDE SEQUENCE [LARGE SCALE GENOMIC DNA]</scope>
    <source>
        <strain evidence="3 4">DSM 29526</strain>
    </source>
</reference>
<dbReference type="RefSeq" id="WP_104421678.1">
    <property type="nucleotide sequence ID" value="NZ_PTJC01000008.1"/>
</dbReference>
<evidence type="ECO:0000313" key="3">
    <source>
        <dbReference type="EMBL" id="PPK84353.1"/>
    </source>
</evidence>
<feature type="chain" id="PRO_5015430291" evidence="2">
    <location>
        <begin position="22"/>
        <end position="66"/>
    </location>
</feature>
<dbReference type="AlphaFoldDB" id="A0A2S6I0G1"/>
<sequence>MYRYLSTALFSMLAFGLLAQAGVDVNPPTDPDPGVGESPTLWILLALVLLGGLFFLRSRTKRVGRD</sequence>
<keyword evidence="1" id="KW-0812">Transmembrane</keyword>
<protein>
    <submittedName>
        <fullName evidence="3">MYXO-CTERM domain-containing protein</fullName>
    </submittedName>
</protein>
<dbReference type="EMBL" id="PTJC01000008">
    <property type="protein sequence ID" value="PPK84353.1"/>
    <property type="molecule type" value="Genomic_DNA"/>
</dbReference>
<comment type="caution">
    <text evidence="3">The sequence shown here is derived from an EMBL/GenBank/DDBJ whole genome shotgun (WGS) entry which is preliminary data.</text>
</comment>
<keyword evidence="1" id="KW-1133">Transmembrane helix</keyword>
<organism evidence="3 4">
    <name type="scientific">Neolewinella xylanilytica</name>
    <dbReference type="NCBI Taxonomy" id="1514080"/>
    <lineage>
        <taxon>Bacteria</taxon>
        <taxon>Pseudomonadati</taxon>
        <taxon>Bacteroidota</taxon>
        <taxon>Saprospiria</taxon>
        <taxon>Saprospirales</taxon>
        <taxon>Lewinellaceae</taxon>
        <taxon>Neolewinella</taxon>
    </lineage>
</organism>
<keyword evidence="2" id="KW-0732">Signal</keyword>
<gene>
    <name evidence="3" type="ORF">CLV84_4123</name>
</gene>
<keyword evidence="4" id="KW-1185">Reference proteome</keyword>
<evidence type="ECO:0000256" key="2">
    <source>
        <dbReference type="SAM" id="SignalP"/>
    </source>
</evidence>
<dbReference type="Proteomes" id="UP000237662">
    <property type="component" value="Unassembled WGS sequence"/>
</dbReference>
<evidence type="ECO:0000256" key="1">
    <source>
        <dbReference type="SAM" id="Phobius"/>
    </source>
</evidence>
<accession>A0A2S6I0G1</accession>